<accession>L7JUA6</accession>
<evidence type="ECO:0000313" key="2">
    <source>
        <dbReference type="EMBL" id="ELQ74890.1"/>
    </source>
</evidence>
<keyword evidence="1" id="KW-0472">Membrane</keyword>
<keyword evidence="1" id="KW-1133">Transmembrane helix</keyword>
<dbReference type="Proteomes" id="UP000011185">
    <property type="component" value="Unassembled WGS sequence"/>
</dbReference>
<dbReference type="AlphaFoldDB" id="L7JUA6"/>
<dbReference type="OMA" id="FWFELAD"/>
<feature type="transmembrane region" description="Helical" evidence="1">
    <location>
        <begin position="6"/>
        <end position="28"/>
    </location>
</feature>
<dbReference type="VEuPathDB" id="MicrosporidiaDB:THOM_2177"/>
<dbReference type="InParanoid" id="L7JUA6"/>
<gene>
    <name evidence="2" type="ORF">THOM_2177</name>
</gene>
<keyword evidence="1" id="KW-0812">Transmembrane</keyword>
<proteinExistence type="predicted"/>
<dbReference type="HOGENOM" id="CLU_1504501_0_0_1"/>
<dbReference type="EMBL" id="JH994009">
    <property type="protein sequence ID" value="ELQ74890.1"/>
    <property type="molecule type" value="Genomic_DNA"/>
</dbReference>
<evidence type="ECO:0000313" key="3">
    <source>
        <dbReference type="Proteomes" id="UP000011185"/>
    </source>
</evidence>
<evidence type="ECO:0000256" key="1">
    <source>
        <dbReference type="SAM" id="Phobius"/>
    </source>
</evidence>
<reference evidence="2 3" key="1">
    <citation type="journal article" date="2012" name="PLoS Pathog.">
        <title>The genome of the obligate intracellular parasite Trachipleistophora hominis: new insights into microsporidian genome dynamics and reductive evolution.</title>
        <authorList>
            <person name="Heinz E."/>
            <person name="Williams T.A."/>
            <person name="Nakjang S."/>
            <person name="Noel C.J."/>
            <person name="Swan D.C."/>
            <person name="Goldberg A.V."/>
            <person name="Harris S.R."/>
            <person name="Weinmaier T."/>
            <person name="Markert S."/>
            <person name="Becher D."/>
            <person name="Bernhardt J."/>
            <person name="Dagan T."/>
            <person name="Hacker C."/>
            <person name="Lucocq J.M."/>
            <person name="Schweder T."/>
            <person name="Rattei T."/>
            <person name="Hall N."/>
            <person name="Hirt R.P."/>
            <person name="Embley T.M."/>
        </authorList>
    </citation>
    <scope>NUCLEOTIDE SEQUENCE [LARGE SCALE GENOMIC DNA]</scope>
</reference>
<keyword evidence="3" id="KW-1185">Reference proteome</keyword>
<name>L7JUA6_TRAHO</name>
<protein>
    <submittedName>
        <fullName evidence="2">Uncharacterized protein</fullName>
    </submittedName>
</protein>
<sequence length="179" mass="21259">MLLYIFYGFILGVVTAPVLVEIVMLYLIEKFGRSRYSFKPDRTRMSPCQKDIFRQSVHTTKDVAWFNVWIQRHWYELAHSYAHKDRISRIILKKLNVLKRRKIVKDVIVENLELSVEAPIIESVRVLTPSQYNDILRICDTTTSKSTVEEVEDRLNDGSSVNDRFFRMCRERRMGIRNK</sequence>
<organism evidence="2 3">
    <name type="scientific">Trachipleistophora hominis</name>
    <name type="common">Microsporidian parasite</name>
    <dbReference type="NCBI Taxonomy" id="72359"/>
    <lineage>
        <taxon>Eukaryota</taxon>
        <taxon>Fungi</taxon>
        <taxon>Fungi incertae sedis</taxon>
        <taxon>Microsporidia</taxon>
        <taxon>Pleistophoridae</taxon>
        <taxon>Trachipleistophora</taxon>
    </lineage>
</organism>